<reference evidence="1" key="1">
    <citation type="journal article" date="2018" name="DNA Res.">
        <title>Multiple hybrid de novo genome assembly of finger millet, an orphan allotetraploid crop.</title>
        <authorList>
            <person name="Hatakeyama M."/>
            <person name="Aluri S."/>
            <person name="Balachadran M.T."/>
            <person name="Sivarajan S.R."/>
            <person name="Patrignani A."/>
            <person name="Gruter S."/>
            <person name="Poveda L."/>
            <person name="Shimizu-Inatsugi R."/>
            <person name="Baeten J."/>
            <person name="Francoijs K.J."/>
            <person name="Nataraja K.N."/>
            <person name="Reddy Y.A.N."/>
            <person name="Phadnis S."/>
            <person name="Ravikumar R.L."/>
            <person name="Schlapbach R."/>
            <person name="Sreeman S.M."/>
            <person name="Shimizu K.K."/>
        </authorList>
    </citation>
    <scope>NUCLEOTIDE SEQUENCE</scope>
</reference>
<name>A0AAV5DSL9_ELECO</name>
<dbReference type="GO" id="GO:0016705">
    <property type="term" value="F:oxidoreductase activity, acting on paired donors, with incorporation or reduction of molecular oxygen"/>
    <property type="evidence" value="ECO:0007669"/>
    <property type="project" value="InterPro"/>
</dbReference>
<dbReference type="GO" id="GO:0004497">
    <property type="term" value="F:monooxygenase activity"/>
    <property type="evidence" value="ECO:0007669"/>
    <property type="project" value="InterPro"/>
</dbReference>
<organism evidence="1 2">
    <name type="scientific">Eleusine coracana subsp. coracana</name>
    <dbReference type="NCBI Taxonomy" id="191504"/>
    <lineage>
        <taxon>Eukaryota</taxon>
        <taxon>Viridiplantae</taxon>
        <taxon>Streptophyta</taxon>
        <taxon>Embryophyta</taxon>
        <taxon>Tracheophyta</taxon>
        <taxon>Spermatophyta</taxon>
        <taxon>Magnoliopsida</taxon>
        <taxon>Liliopsida</taxon>
        <taxon>Poales</taxon>
        <taxon>Poaceae</taxon>
        <taxon>PACMAD clade</taxon>
        <taxon>Chloridoideae</taxon>
        <taxon>Cynodonteae</taxon>
        <taxon>Eleusininae</taxon>
        <taxon>Eleusine</taxon>
    </lineage>
</organism>
<evidence type="ECO:0000313" key="1">
    <source>
        <dbReference type="EMBL" id="GJN13200.1"/>
    </source>
</evidence>
<dbReference type="InterPro" id="IPR036396">
    <property type="entry name" value="Cyt_P450_sf"/>
</dbReference>
<dbReference type="PANTHER" id="PTHR24299">
    <property type="entry name" value="CYTOCHROME P450 FAMILY 1"/>
    <property type="match status" value="1"/>
</dbReference>
<dbReference type="PANTHER" id="PTHR24299:SF59">
    <property type="entry name" value="CYTOCHROME P450 SUPERFAMILY PROTEIN"/>
    <property type="match status" value="1"/>
</dbReference>
<comment type="caution">
    <text evidence="1">The sequence shown here is derived from an EMBL/GenBank/DDBJ whole genome shotgun (WGS) entry which is preliminary data.</text>
</comment>
<protein>
    <submittedName>
        <fullName evidence="1">Uncharacterized protein</fullName>
    </submittedName>
</protein>
<dbReference type="Pfam" id="PF00067">
    <property type="entry name" value="p450"/>
    <property type="match status" value="1"/>
</dbReference>
<dbReference type="Gene3D" id="1.10.630.10">
    <property type="entry name" value="Cytochrome P450"/>
    <property type="match status" value="1"/>
</dbReference>
<evidence type="ECO:0000313" key="2">
    <source>
        <dbReference type="Proteomes" id="UP001054889"/>
    </source>
</evidence>
<dbReference type="AlphaFoldDB" id="A0AAV5DSL9"/>
<proteinExistence type="predicted"/>
<accession>A0AAV5DSL9</accession>
<sequence>MGLLTLQACIALTLITIHAVFVLRLQYRRKKHSNASLPLPPGPLRLPFIGNLLYFIGPLRHNPHRGLARLAQTYGPVVSFRPGTAQNIVLVSSPDAAREALAANDAALTARPVPNNAHCLAHCAGSLFFLPASDPLWKKHRVTIGARFSGRSLNVTRPMRDRNARRAFQGVFWSRGRRQGGPDEHWA</sequence>
<reference evidence="1" key="2">
    <citation type="submission" date="2021-12" db="EMBL/GenBank/DDBJ databases">
        <title>Resequencing data analysis of finger millet.</title>
        <authorList>
            <person name="Hatakeyama M."/>
            <person name="Aluri S."/>
            <person name="Balachadran M.T."/>
            <person name="Sivarajan S.R."/>
            <person name="Poveda L."/>
            <person name="Shimizu-Inatsugi R."/>
            <person name="Schlapbach R."/>
            <person name="Sreeman S.M."/>
            <person name="Shimizu K.K."/>
        </authorList>
    </citation>
    <scope>NUCLEOTIDE SEQUENCE</scope>
</reference>
<dbReference type="GO" id="GO:0020037">
    <property type="term" value="F:heme binding"/>
    <property type="evidence" value="ECO:0007669"/>
    <property type="project" value="InterPro"/>
</dbReference>
<dbReference type="Proteomes" id="UP001054889">
    <property type="component" value="Unassembled WGS sequence"/>
</dbReference>
<dbReference type="SUPFAM" id="SSF48264">
    <property type="entry name" value="Cytochrome P450"/>
    <property type="match status" value="1"/>
</dbReference>
<keyword evidence="2" id="KW-1185">Reference proteome</keyword>
<dbReference type="InterPro" id="IPR001128">
    <property type="entry name" value="Cyt_P450"/>
</dbReference>
<dbReference type="GO" id="GO:0005506">
    <property type="term" value="F:iron ion binding"/>
    <property type="evidence" value="ECO:0007669"/>
    <property type="project" value="InterPro"/>
</dbReference>
<dbReference type="EMBL" id="BQKI01000041">
    <property type="protein sequence ID" value="GJN13200.1"/>
    <property type="molecule type" value="Genomic_DNA"/>
</dbReference>
<gene>
    <name evidence="1" type="primary">ga31544</name>
    <name evidence="1" type="ORF">PR202_ga31544</name>
</gene>